<organism evidence="2">
    <name type="scientific">Mustela putorius furo</name>
    <name type="common">European domestic ferret</name>
    <name type="synonym">Mustela furo</name>
    <dbReference type="NCBI Taxonomy" id="9669"/>
    <lineage>
        <taxon>Eukaryota</taxon>
        <taxon>Metazoa</taxon>
        <taxon>Chordata</taxon>
        <taxon>Craniata</taxon>
        <taxon>Vertebrata</taxon>
        <taxon>Euteleostomi</taxon>
        <taxon>Mammalia</taxon>
        <taxon>Eutheria</taxon>
        <taxon>Laurasiatheria</taxon>
        <taxon>Carnivora</taxon>
        <taxon>Caniformia</taxon>
        <taxon>Musteloidea</taxon>
        <taxon>Mustelidae</taxon>
        <taxon>Mustelinae</taxon>
        <taxon>Mustela</taxon>
    </lineage>
</organism>
<feature type="region of interest" description="Disordered" evidence="1">
    <location>
        <begin position="25"/>
        <end position="201"/>
    </location>
</feature>
<evidence type="ECO:0000313" key="2">
    <source>
        <dbReference type="Ensembl" id="ENSMPUP00000016221.1"/>
    </source>
</evidence>
<evidence type="ECO:0000256" key="1">
    <source>
        <dbReference type="SAM" id="MobiDB-lite"/>
    </source>
</evidence>
<protein>
    <submittedName>
        <fullName evidence="2">Uncharacterized protein</fullName>
    </submittedName>
</protein>
<feature type="compositionally biased region" description="Low complexity" evidence="1">
    <location>
        <begin position="230"/>
        <end position="243"/>
    </location>
</feature>
<dbReference type="EMBL" id="AEYP01076861">
    <property type="status" value="NOT_ANNOTATED_CDS"/>
    <property type="molecule type" value="Genomic_DNA"/>
</dbReference>
<dbReference type="Ensembl" id="ENSMPUT00000016465.1">
    <property type="protein sequence ID" value="ENSMPUP00000016221.1"/>
    <property type="gene ID" value="ENSMPUG00000016324.1"/>
</dbReference>
<sequence>GSNYHSEICLLDNSLKIPSILQQLPESSNLGAGGGEQREKEEKVLIFNLSPKGKRKGCLQTGRQLEHPQPQKQTIIPTHRPRKETAPRSPPPKTRRIPLPSQRTGGIPPPAASERAGPEGPLSFNHSPRPEGDEGLQPQAPKRALARTRDHRIQHPPRSPWRGRRRKPHAGSVPRAPLPAPPRQDLAPRQSVPVLRPQQARSCRVHMASGVHMAINGPPSLPRQGALRLRAASAAPAPSPAFARRPRPQPPPRGERRGTPGTARGPGVGGADLADPWAPPAHTRRLCTRGRDKQVTDSATICQHGLIEEPGLLGRSVTCAKSQLPSLSGVASC</sequence>
<name>M3YY11_MUSPF</name>
<feature type="region of interest" description="Disordered" evidence="1">
    <location>
        <begin position="230"/>
        <end position="292"/>
    </location>
</feature>
<proteinExistence type="predicted"/>
<dbReference type="EMBL" id="AEYP01076862">
    <property type="status" value="NOT_ANNOTATED_CDS"/>
    <property type="molecule type" value="Genomic_DNA"/>
</dbReference>
<feature type="compositionally biased region" description="Basic residues" evidence="1">
    <location>
        <begin position="154"/>
        <end position="169"/>
    </location>
</feature>
<dbReference type="InParanoid" id="M3YY11"/>
<dbReference type="AlphaFoldDB" id="M3YY11"/>
<reference evidence="2" key="1">
    <citation type="submission" date="2024-06" db="UniProtKB">
        <authorList>
            <consortium name="Ensembl"/>
        </authorList>
    </citation>
    <scope>IDENTIFICATION</scope>
</reference>
<dbReference type="HOGENOM" id="CLU_835619_0_0_1"/>
<accession>M3YY11</accession>